<comment type="caution">
    <text evidence="1">The sequence shown here is derived from an EMBL/GenBank/DDBJ whole genome shotgun (WGS) entry which is preliminary data.</text>
</comment>
<accession>A0A6N2C372</accession>
<proteinExistence type="predicted"/>
<name>A0A6N2C372_SOLCI</name>
<dbReference type="EMBL" id="RXGB01001138">
    <property type="protein sequence ID" value="TMX00141.1"/>
    <property type="molecule type" value="Genomic_DNA"/>
</dbReference>
<feature type="non-terminal residue" evidence="1">
    <location>
        <position position="1"/>
    </location>
</feature>
<evidence type="ECO:0000313" key="1">
    <source>
        <dbReference type="EMBL" id="TMX00141.1"/>
    </source>
</evidence>
<dbReference type="AlphaFoldDB" id="A0A6N2C372"/>
<gene>
    <name evidence="1" type="ORF">EJD97_001332</name>
</gene>
<protein>
    <submittedName>
        <fullName evidence="1">Uncharacterized protein</fullName>
    </submittedName>
</protein>
<organism evidence="1">
    <name type="scientific">Solanum chilense</name>
    <name type="common">Tomato</name>
    <name type="synonym">Lycopersicon chilense</name>
    <dbReference type="NCBI Taxonomy" id="4083"/>
    <lineage>
        <taxon>Eukaryota</taxon>
        <taxon>Viridiplantae</taxon>
        <taxon>Streptophyta</taxon>
        <taxon>Embryophyta</taxon>
        <taxon>Tracheophyta</taxon>
        <taxon>Spermatophyta</taxon>
        <taxon>Magnoliopsida</taxon>
        <taxon>eudicotyledons</taxon>
        <taxon>Gunneridae</taxon>
        <taxon>Pentapetalae</taxon>
        <taxon>asterids</taxon>
        <taxon>lamiids</taxon>
        <taxon>Solanales</taxon>
        <taxon>Solanaceae</taxon>
        <taxon>Solanoideae</taxon>
        <taxon>Solaneae</taxon>
        <taxon>Solanum</taxon>
        <taxon>Solanum subgen. Lycopersicon</taxon>
    </lineage>
</organism>
<reference evidence="1" key="1">
    <citation type="submission" date="2019-05" db="EMBL/GenBank/DDBJ databases">
        <title>The de novo reference genome and transcriptome assemblies of the wild tomato species Solanum chilense.</title>
        <authorList>
            <person name="Stam R."/>
            <person name="Nosenko T."/>
            <person name="Hoerger A.C."/>
            <person name="Stephan W."/>
            <person name="Seidel M.A."/>
            <person name="Kuhn J.M.M."/>
            <person name="Haberer G."/>
            <person name="Tellier A."/>
        </authorList>
    </citation>
    <scope>NUCLEOTIDE SEQUENCE</scope>
    <source>
        <tissue evidence="1">Mature leaves</tissue>
    </source>
</reference>
<sequence length="143" mass="16338">VSGEVVHNKLVKEGFDKLATMIPLFLTSTGFCGKRLDLYSNNIPEYQNKSQSEPLQIKHVTHVLQQEDSFNNDIFDVSDIDVDATYHRHRYATLLWNYAKSKNEEKTISDSEVTGTVASKYGRPRTQKEQVMDTTIIPLQHHG</sequence>